<protein>
    <submittedName>
        <fullName evidence="1">Uncharacterized protein</fullName>
    </submittedName>
</protein>
<dbReference type="EMBL" id="VWVM01000004">
    <property type="protein sequence ID" value="KAA6126809.1"/>
    <property type="molecule type" value="Genomic_DNA"/>
</dbReference>
<dbReference type="RefSeq" id="WP_150037391.1">
    <property type="nucleotide sequence ID" value="NZ_VWVM01000004.1"/>
</dbReference>
<evidence type="ECO:0000313" key="1">
    <source>
        <dbReference type="EMBL" id="KAA6126809.1"/>
    </source>
</evidence>
<accession>A0AB34CMK0</accession>
<sequence>MSGIDLASKSEAVRMLELLELLELLEVQTRLTQALQEIEPEYQSALNIYRETISGHTDNTD</sequence>
<name>A0AB34CMK0_9GAMM</name>
<proteinExistence type="predicted"/>
<keyword evidence="2" id="KW-1185">Reference proteome</keyword>
<evidence type="ECO:0000313" key="2">
    <source>
        <dbReference type="Proteomes" id="UP000324255"/>
    </source>
</evidence>
<reference evidence="1 2" key="1">
    <citation type="submission" date="2019-09" db="EMBL/GenBank/DDBJ databases">
        <title>Genomic diversity of phyloplane-associated Pantoea species in Pakistan cotton crop.</title>
        <authorList>
            <person name="Tufail M.R."/>
            <person name="Cook D.R."/>
        </authorList>
    </citation>
    <scope>NUCLEOTIDE SEQUENCE [LARGE SCALE GENOMIC DNA]</scope>
    <source>
        <strain evidence="1 2">B_8</strain>
    </source>
</reference>
<organism evidence="1 2">
    <name type="scientific">Candidatus Pantoea gossypiicola</name>
    <dbReference type="NCBI Taxonomy" id="2608008"/>
    <lineage>
        <taxon>Bacteria</taxon>
        <taxon>Pseudomonadati</taxon>
        <taxon>Pseudomonadota</taxon>
        <taxon>Gammaproteobacteria</taxon>
        <taxon>Enterobacterales</taxon>
        <taxon>Erwiniaceae</taxon>
        <taxon>Pantoea</taxon>
    </lineage>
</organism>
<gene>
    <name evidence="1" type="ORF">F3I20_07040</name>
</gene>
<comment type="caution">
    <text evidence="1">The sequence shown here is derived from an EMBL/GenBank/DDBJ whole genome shotgun (WGS) entry which is preliminary data.</text>
</comment>
<dbReference type="AlphaFoldDB" id="A0AB34CMK0"/>
<dbReference type="Proteomes" id="UP000324255">
    <property type="component" value="Unassembled WGS sequence"/>
</dbReference>